<keyword evidence="2" id="KW-1185">Reference proteome</keyword>
<name>A0A151X956_9HYME</name>
<evidence type="ECO:0000313" key="2">
    <source>
        <dbReference type="Proteomes" id="UP000075809"/>
    </source>
</evidence>
<reference evidence="1 2" key="1">
    <citation type="submission" date="2015-09" db="EMBL/GenBank/DDBJ databases">
        <title>Trachymyrmex zeteki WGS genome.</title>
        <authorList>
            <person name="Nygaard S."/>
            <person name="Hu H."/>
            <person name="Boomsma J."/>
            <person name="Zhang G."/>
        </authorList>
    </citation>
    <scope>NUCLEOTIDE SEQUENCE [LARGE SCALE GENOMIC DNA]</scope>
    <source>
        <strain evidence="1">Tzet28-1</strain>
        <tissue evidence="1">Whole body</tissue>
    </source>
</reference>
<accession>A0A151X956</accession>
<evidence type="ECO:0000313" key="1">
    <source>
        <dbReference type="EMBL" id="KYQ56864.1"/>
    </source>
</evidence>
<sequence>MQSPAACRSANIMQSPTRHYKSVVAVVINDVNTIFPGAHGQATGFLRQMSVTAKETPLQEEHTPN</sequence>
<gene>
    <name evidence="1" type="ORF">ALC60_04228</name>
</gene>
<organism evidence="1 2">
    <name type="scientific">Mycetomoellerius zeteki</name>
    <dbReference type="NCBI Taxonomy" id="64791"/>
    <lineage>
        <taxon>Eukaryota</taxon>
        <taxon>Metazoa</taxon>
        <taxon>Ecdysozoa</taxon>
        <taxon>Arthropoda</taxon>
        <taxon>Hexapoda</taxon>
        <taxon>Insecta</taxon>
        <taxon>Pterygota</taxon>
        <taxon>Neoptera</taxon>
        <taxon>Endopterygota</taxon>
        <taxon>Hymenoptera</taxon>
        <taxon>Apocrita</taxon>
        <taxon>Aculeata</taxon>
        <taxon>Formicoidea</taxon>
        <taxon>Formicidae</taxon>
        <taxon>Myrmicinae</taxon>
        <taxon>Mycetomoellerius</taxon>
    </lineage>
</organism>
<dbReference type="EMBL" id="KQ982402">
    <property type="protein sequence ID" value="KYQ56864.1"/>
    <property type="molecule type" value="Genomic_DNA"/>
</dbReference>
<dbReference type="AlphaFoldDB" id="A0A151X956"/>
<proteinExistence type="predicted"/>
<protein>
    <submittedName>
        <fullName evidence="1">Uncharacterized protein</fullName>
    </submittedName>
</protein>
<dbReference type="Proteomes" id="UP000075809">
    <property type="component" value="Unassembled WGS sequence"/>
</dbReference>